<feature type="transmembrane region" description="Helical" evidence="7">
    <location>
        <begin position="251"/>
        <end position="269"/>
    </location>
</feature>
<evidence type="ECO:0000259" key="8">
    <source>
        <dbReference type="Pfam" id="PF19053"/>
    </source>
</evidence>
<feature type="transmembrane region" description="Helical" evidence="7">
    <location>
        <begin position="174"/>
        <end position="193"/>
    </location>
</feature>
<keyword evidence="4 7" id="KW-0812">Transmembrane</keyword>
<feature type="transmembrane region" description="Helical" evidence="7">
    <location>
        <begin position="144"/>
        <end position="162"/>
    </location>
</feature>
<dbReference type="InterPro" id="IPR044049">
    <property type="entry name" value="EccD_transm"/>
</dbReference>
<evidence type="ECO:0000313" key="10">
    <source>
        <dbReference type="Proteomes" id="UP001206639"/>
    </source>
</evidence>
<feature type="transmembrane region" description="Helical" evidence="7">
    <location>
        <begin position="332"/>
        <end position="348"/>
    </location>
</feature>
<evidence type="ECO:0000256" key="7">
    <source>
        <dbReference type="SAM" id="Phobius"/>
    </source>
</evidence>
<feature type="transmembrane region" description="Helical" evidence="7">
    <location>
        <begin position="308"/>
        <end position="326"/>
    </location>
</feature>
<dbReference type="NCBIfam" id="TIGR03920">
    <property type="entry name" value="T7SS_EccD"/>
    <property type="match status" value="1"/>
</dbReference>
<keyword evidence="10" id="KW-1185">Reference proteome</keyword>
<gene>
    <name evidence="9" type="primary">eccD</name>
    <name evidence="9" type="ORF">N4S67_06750</name>
</gene>
<feature type="domain" description="EccD-like transmembrane" evidence="8">
    <location>
        <begin position="118"/>
        <end position="444"/>
    </location>
</feature>
<dbReference type="InterPro" id="IPR024962">
    <property type="entry name" value="YukD-like"/>
</dbReference>
<dbReference type="Pfam" id="PF08817">
    <property type="entry name" value="YukD"/>
    <property type="match status" value="1"/>
</dbReference>
<protein>
    <submittedName>
        <fullName evidence="9">Type VII secretion integral membrane protein EccD</fullName>
    </submittedName>
</protein>
<comment type="similarity">
    <text evidence="2">Belongs to the EccD/Snm4 family.</text>
</comment>
<evidence type="ECO:0000256" key="2">
    <source>
        <dbReference type="ARBA" id="ARBA00006162"/>
    </source>
</evidence>
<name>A0ABT2M767_9MYCO</name>
<dbReference type="EMBL" id="JAODWD010000002">
    <property type="protein sequence ID" value="MCT7658117.1"/>
    <property type="molecule type" value="Genomic_DNA"/>
</dbReference>
<evidence type="ECO:0000256" key="1">
    <source>
        <dbReference type="ARBA" id="ARBA00004651"/>
    </source>
</evidence>
<keyword evidence="6 7" id="KW-0472">Membrane</keyword>
<feature type="transmembrane region" description="Helical" evidence="7">
    <location>
        <begin position="226"/>
        <end position="245"/>
    </location>
</feature>
<evidence type="ECO:0000256" key="3">
    <source>
        <dbReference type="ARBA" id="ARBA00022475"/>
    </source>
</evidence>
<feature type="transmembrane region" description="Helical" evidence="7">
    <location>
        <begin position="199"/>
        <end position="219"/>
    </location>
</feature>
<feature type="transmembrane region" description="Helical" evidence="7">
    <location>
        <begin position="421"/>
        <end position="441"/>
    </location>
</feature>
<evidence type="ECO:0000256" key="4">
    <source>
        <dbReference type="ARBA" id="ARBA00022692"/>
    </source>
</evidence>
<accession>A0ABT2M767</accession>
<proteinExistence type="inferred from homology"/>
<keyword evidence="5 7" id="KW-1133">Transmembrane helix</keyword>
<reference evidence="10" key="1">
    <citation type="submission" date="2023-07" db="EMBL/GenBank/DDBJ databases">
        <authorList>
            <person name="Deng Y."/>
            <person name="Zhang Y.-Q."/>
        </authorList>
    </citation>
    <scope>NUCLEOTIDE SEQUENCE [LARGE SCALE GENOMIC DNA]</scope>
    <source>
        <strain evidence="10">CPCC 205710</strain>
    </source>
</reference>
<dbReference type="RefSeq" id="WP_260992198.1">
    <property type="nucleotide sequence ID" value="NZ_JAODWD010000002.1"/>
</dbReference>
<feature type="transmembrane region" description="Helical" evidence="7">
    <location>
        <begin position="387"/>
        <end position="409"/>
    </location>
</feature>
<evidence type="ECO:0000256" key="5">
    <source>
        <dbReference type="ARBA" id="ARBA00022989"/>
    </source>
</evidence>
<dbReference type="Gene3D" id="3.10.20.90">
    <property type="entry name" value="Phosphatidylinositol 3-kinase Catalytic Subunit, Chain A, domain 1"/>
    <property type="match status" value="1"/>
</dbReference>
<sequence length="447" mass="44914">MRVPDASCRLTVQHCVGDDLTAVDLALPRAMQVGQLLPAIVDIVSGATVLPLTPHRWRLSRLGGPRLDETKTLAENDIRDGDLLLLTATDPPPPVWVAADPCHTVANIADTGTEHDSRIVAIIGCLVSNCCAAAALAWSSAAPVAHLTGAACLALGAAAGAVTMRRARNDESLATTLSVVAVVFAAVTGALAVPAGPAAAHALLAASAAFSVSTLLARLAQAGRTWLTATATVALASAAVALATLNWNLSSAATGAVLATLALAVLSVAPRFSIAVTGIGPPPPSIDPTADTAPEVDTHSGIAAHRMLTGLVIGSSLTATLGTVLVASAGPFFPAATFSAIIGFVLLLRARSHIDAMRRVALSIGGFLCVAACLAVCAVAFRAQAHIVAVVAAAAGAAALAPACGVAITPLMRRAADVTEYFVLAAVVPTACWVGGLFAWVRGLGLL</sequence>
<dbReference type="Proteomes" id="UP001206639">
    <property type="component" value="Unassembled WGS sequence"/>
</dbReference>
<feature type="transmembrane region" description="Helical" evidence="7">
    <location>
        <begin position="119"/>
        <end position="138"/>
    </location>
</feature>
<feature type="transmembrane region" description="Helical" evidence="7">
    <location>
        <begin position="360"/>
        <end position="381"/>
    </location>
</feature>
<keyword evidence="3" id="KW-1003">Cell membrane</keyword>
<organism evidence="9 10">
    <name type="scientific">Mycobacterium deserti</name>
    <dbReference type="NCBI Taxonomy" id="2978347"/>
    <lineage>
        <taxon>Bacteria</taxon>
        <taxon>Bacillati</taxon>
        <taxon>Actinomycetota</taxon>
        <taxon>Actinomycetes</taxon>
        <taxon>Mycobacteriales</taxon>
        <taxon>Mycobacteriaceae</taxon>
        <taxon>Mycobacterium</taxon>
    </lineage>
</organism>
<comment type="subcellular location">
    <subcellularLocation>
        <location evidence="1">Cell membrane</location>
        <topology evidence="1">Multi-pass membrane protein</topology>
    </subcellularLocation>
</comment>
<dbReference type="InterPro" id="IPR006707">
    <property type="entry name" value="T7SS_EccD"/>
</dbReference>
<evidence type="ECO:0000256" key="6">
    <source>
        <dbReference type="ARBA" id="ARBA00023136"/>
    </source>
</evidence>
<comment type="caution">
    <text evidence="9">The sequence shown here is derived from an EMBL/GenBank/DDBJ whole genome shotgun (WGS) entry which is preliminary data.</text>
</comment>
<evidence type="ECO:0000313" key="9">
    <source>
        <dbReference type="EMBL" id="MCT7658117.1"/>
    </source>
</evidence>
<dbReference type="Pfam" id="PF19053">
    <property type="entry name" value="EccD"/>
    <property type="match status" value="1"/>
</dbReference>